<dbReference type="Proteomes" id="UP001470230">
    <property type="component" value="Unassembled WGS sequence"/>
</dbReference>
<accession>A0ABR2K3P2</accession>
<evidence type="ECO:0000313" key="1">
    <source>
        <dbReference type="EMBL" id="KAK8885750.1"/>
    </source>
</evidence>
<sequence length="109" mass="12853">MNSTAAAPKLSNVEVNGVKLDYLERVILKKYPQWKSLAFDNYYDDDFMDDLIGRISNFETDLESLRTKIVDGDNYDHKDLDLSRIKMLLKILEFSFELLLLNLNFFFFI</sequence>
<dbReference type="EMBL" id="JAPFFF010000007">
    <property type="protein sequence ID" value="KAK8885750.1"/>
    <property type="molecule type" value="Genomic_DNA"/>
</dbReference>
<gene>
    <name evidence="1" type="ORF">M9Y10_041203</name>
</gene>
<name>A0ABR2K3P2_9EUKA</name>
<evidence type="ECO:0000313" key="2">
    <source>
        <dbReference type="Proteomes" id="UP001470230"/>
    </source>
</evidence>
<protein>
    <submittedName>
        <fullName evidence="1">Uncharacterized protein</fullName>
    </submittedName>
</protein>
<reference evidence="1 2" key="1">
    <citation type="submission" date="2024-04" db="EMBL/GenBank/DDBJ databases">
        <title>Tritrichomonas musculus Genome.</title>
        <authorList>
            <person name="Alves-Ferreira E."/>
            <person name="Grigg M."/>
            <person name="Lorenzi H."/>
            <person name="Galac M."/>
        </authorList>
    </citation>
    <scope>NUCLEOTIDE SEQUENCE [LARGE SCALE GENOMIC DNA]</scope>
    <source>
        <strain evidence="1 2">EAF2021</strain>
    </source>
</reference>
<proteinExistence type="predicted"/>
<keyword evidence="2" id="KW-1185">Reference proteome</keyword>
<organism evidence="1 2">
    <name type="scientific">Tritrichomonas musculus</name>
    <dbReference type="NCBI Taxonomy" id="1915356"/>
    <lineage>
        <taxon>Eukaryota</taxon>
        <taxon>Metamonada</taxon>
        <taxon>Parabasalia</taxon>
        <taxon>Tritrichomonadida</taxon>
        <taxon>Tritrichomonadidae</taxon>
        <taxon>Tritrichomonas</taxon>
    </lineage>
</organism>
<comment type="caution">
    <text evidence="1">The sequence shown here is derived from an EMBL/GenBank/DDBJ whole genome shotgun (WGS) entry which is preliminary data.</text>
</comment>